<dbReference type="InterPro" id="IPR027417">
    <property type="entry name" value="P-loop_NTPase"/>
</dbReference>
<evidence type="ECO:0000256" key="8">
    <source>
        <dbReference type="ARBA" id="ARBA00022840"/>
    </source>
</evidence>
<dbReference type="Gene3D" id="3.40.50.300">
    <property type="entry name" value="P-loop containing nucleotide triphosphate hydrolases"/>
    <property type="match status" value="2"/>
</dbReference>
<evidence type="ECO:0000256" key="2">
    <source>
        <dbReference type="ARBA" id="ARBA00009046"/>
    </source>
</evidence>
<keyword evidence="4" id="KW-0479">Metal-binding</keyword>
<evidence type="ECO:0000313" key="12">
    <source>
        <dbReference type="EMBL" id="ERH14166.1"/>
    </source>
</evidence>
<protein>
    <submittedName>
        <fullName evidence="12">CRISPR-associated helicase Cas3</fullName>
    </submittedName>
</protein>
<dbReference type="GO" id="GO:0016787">
    <property type="term" value="F:hydrolase activity"/>
    <property type="evidence" value="ECO:0007669"/>
    <property type="project" value="UniProtKB-KW"/>
</dbReference>
<dbReference type="CDD" id="cd09641">
    <property type="entry name" value="Cas3''_I"/>
    <property type="match status" value="1"/>
</dbReference>
<keyword evidence="7" id="KW-0347">Helicase</keyword>
<dbReference type="SMART" id="SM00487">
    <property type="entry name" value="DEXDc"/>
    <property type="match status" value="1"/>
</dbReference>
<dbReference type="CDD" id="cd17930">
    <property type="entry name" value="DEXHc_cas3"/>
    <property type="match status" value="1"/>
</dbReference>
<evidence type="ECO:0000259" key="11">
    <source>
        <dbReference type="PROSITE" id="PS51643"/>
    </source>
</evidence>
<dbReference type="HOGENOM" id="CLU_013924_1_0_11"/>
<keyword evidence="6" id="KW-0378">Hydrolase</keyword>
<evidence type="ECO:0000256" key="7">
    <source>
        <dbReference type="ARBA" id="ARBA00022806"/>
    </source>
</evidence>
<dbReference type="GO" id="GO:0003724">
    <property type="term" value="F:RNA helicase activity"/>
    <property type="evidence" value="ECO:0007669"/>
    <property type="project" value="TreeGrafter"/>
</dbReference>
<dbReference type="Pfam" id="PF22590">
    <property type="entry name" value="Cas3-like_C_2"/>
    <property type="match status" value="1"/>
</dbReference>
<name>U1PUJ0_9ACTO</name>
<keyword evidence="5" id="KW-0547">Nucleotide-binding</keyword>
<dbReference type="InterPro" id="IPR014001">
    <property type="entry name" value="Helicase_ATP-bd"/>
</dbReference>
<keyword evidence="8" id="KW-0067">ATP-binding</keyword>
<comment type="similarity">
    <text evidence="2">In the central section; belongs to the CRISPR-associated helicase Cas3 family.</text>
</comment>
<evidence type="ECO:0000259" key="10">
    <source>
        <dbReference type="PROSITE" id="PS51192"/>
    </source>
</evidence>
<dbReference type="PROSITE" id="PS51192">
    <property type="entry name" value="HELICASE_ATP_BIND_1"/>
    <property type="match status" value="1"/>
</dbReference>
<evidence type="ECO:0000256" key="3">
    <source>
        <dbReference type="ARBA" id="ARBA00022722"/>
    </source>
</evidence>
<dbReference type="GO" id="GO:0004518">
    <property type="term" value="F:nuclease activity"/>
    <property type="evidence" value="ECO:0007669"/>
    <property type="project" value="UniProtKB-KW"/>
</dbReference>
<evidence type="ECO:0000313" key="13">
    <source>
        <dbReference type="Proteomes" id="UP000016481"/>
    </source>
</evidence>
<dbReference type="Pfam" id="PF00270">
    <property type="entry name" value="DEAD"/>
    <property type="match status" value="1"/>
</dbReference>
<organism evidence="12 13">
    <name type="scientific">Actinomyces graevenitzii F0530</name>
    <dbReference type="NCBI Taxonomy" id="1321817"/>
    <lineage>
        <taxon>Bacteria</taxon>
        <taxon>Bacillati</taxon>
        <taxon>Actinomycetota</taxon>
        <taxon>Actinomycetes</taxon>
        <taxon>Actinomycetales</taxon>
        <taxon>Actinomycetaceae</taxon>
        <taxon>Actinomyces</taxon>
    </lineage>
</organism>
<comment type="caution">
    <text evidence="12">The sequence shown here is derived from an EMBL/GenBank/DDBJ whole genome shotgun (WGS) entry which is preliminary data.</text>
</comment>
<keyword evidence="3" id="KW-0540">Nuclease</keyword>
<dbReference type="GO" id="GO:0046872">
    <property type="term" value="F:metal ion binding"/>
    <property type="evidence" value="ECO:0007669"/>
    <property type="project" value="UniProtKB-KW"/>
</dbReference>
<dbReference type="GO" id="GO:0051607">
    <property type="term" value="P:defense response to virus"/>
    <property type="evidence" value="ECO:0007669"/>
    <property type="project" value="UniProtKB-KW"/>
</dbReference>
<dbReference type="Gene3D" id="1.10.3210.30">
    <property type="match status" value="1"/>
</dbReference>
<dbReference type="NCBIfam" id="TIGR01587">
    <property type="entry name" value="cas3_core"/>
    <property type="match status" value="1"/>
</dbReference>
<sequence length="990" mass="109567">MIRKPAPAFPLPQPQLEADELSELARSFWAKSGSAETWLSVVQHLLDSADIAGYLFDEYLSEHHRQLMASVWGGDQAKARAAFVFLAACHDCGKVSPQFSCQCTDLAELIRNQGLTVMRKRDYPERSYLPHGLVSQFALWDEISEAGGNRLAARQWAILVGVHHGRYPSADAVALAQQQYRYQEGSSQDDPRWGQARSEILRFMARRSGFPLIAPDTALPELPIAVASAYASALVIADWLASNEDYFPLRLRPVDDSGKLSISGYPELNARQQHERVRRAWKRAQFPTPMRIPSYHSENVADFYRHRFSWPASYQPTKAQREVIKIAAAENPDLMIVEAPPGSGKTELAFAAAEVLMRERGLQGIFVALPTQATTNAMFERVTSWLTSILGDEPQKLGVHLAHGKNNLNKSFMELLESGHSPLEVYDDDADSKDNGLHASRWMGQRWRSTLSPVVVGTIDQVLLAALKSRHVLVRHLGLMGKVVIIDEVHAADAYMQTYLKAALTWLGLYQIPVVLLSATLPPERRRELLDAYRRGQSGDTIANTELDKAIGYPVISTVTAGQVRIHEIEGEAEVTKQIIPTQVASAEEIAKLLEKELADGGCAVVIRNTVREAQETYAAVKKVLGRQQTTLLHSRFLAVERSARDSSMLELFGKNSTKRPQRHVVVATQVIEQSLDVDFDLMLTDPAPMDLVLQRIGRLYRHAGRNRPQGLQAARCLVLVNDLASAPWNYSSGTDYVYARYTNLRTLGILADRGQITVSEPNDYAQLTALAYNTAEPVGPQQWAASLDAALEKYLHDNQRSQAKADDWCLDGMNLPKWKAPALESKFMGNAATGEESNGPAVAASRAAVRDGEDQIPVFVVALDPELNNVPVAPPISGTQPDGTPLAVSEYNARGRIADICSWSISLPPWAFRASGQDLDEAVDAVAQEIWDDPITQDWACRQHPLLAGELILAMYLSPDGTRLTRDLYGHKLTYSIENGMEVQGNETP</sequence>
<dbReference type="InterPro" id="IPR038257">
    <property type="entry name" value="CRISPR-assoc_Cas3_HD_sf"/>
</dbReference>
<evidence type="ECO:0000256" key="6">
    <source>
        <dbReference type="ARBA" id="ARBA00022801"/>
    </source>
</evidence>
<feature type="domain" description="HD Cas3-type" evidence="11">
    <location>
        <begin position="34"/>
        <end position="240"/>
    </location>
</feature>
<dbReference type="GO" id="GO:0005524">
    <property type="term" value="F:ATP binding"/>
    <property type="evidence" value="ECO:0007669"/>
    <property type="project" value="UniProtKB-KW"/>
</dbReference>
<dbReference type="SUPFAM" id="SSF52540">
    <property type="entry name" value="P-loop containing nucleoside triphosphate hydrolases"/>
    <property type="match status" value="1"/>
</dbReference>
<dbReference type="NCBIfam" id="TIGR01596">
    <property type="entry name" value="cas3_HD"/>
    <property type="match status" value="1"/>
</dbReference>
<dbReference type="GO" id="GO:0003723">
    <property type="term" value="F:RNA binding"/>
    <property type="evidence" value="ECO:0007669"/>
    <property type="project" value="TreeGrafter"/>
</dbReference>
<dbReference type="AlphaFoldDB" id="U1PUJ0"/>
<dbReference type="InterPro" id="IPR011545">
    <property type="entry name" value="DEAD/DEAH_box_helicase_dom"/>
</dbReference>
<dbReference type="InterPro" id="IPR006483">
    <property type="entry name" value="CRISPR-assoc_Cas3_HD"/>
</dbReference>
<dbReference type="PANTHER" id="PTHR47963">
    <property type="entry name" value="DEAD-BOX ATP-DEPENDENT RNA HELICASE 47, MITOCHONDRIAL"/>
    <property type="match status" value="1"/>
</dbReference>
<dbReference type="RefSeq" id="WP_021604024.1">
    <property type="nucleotide sequence ID" value="NZ_KE951494.1"/>
</dbReference>
<proteinExistence type="inferred from homology"/>
<dbReference type="InterPro" id="IPR050547">
    <property type="entry name" value="DEAD_box_RNA_helicases"/>
</dbReference>
<dbReference type="EMBL" id="AWSC01000089">
    <property type="protein sequence ID" value="ERH14166.1"/>
    <property type="molecule type" value="Genomic_DNA"/>
</dbReference>
<dbReference type="PANTHER" id="PTHR47963:SF9">
    <property type="entry name" value="CRISPR-ASSOCIATED ENDONUCLEASE_HELICASE CAS3"/>
    <property type="match status" value="1"/>
</dbReference>
<evidence type="ECO:0000256" key="1">
    <source>
        <dbReference type="ARBA" id="ARBA00006847"/>
    </source>
</evidence>
<dbReference type="Proteomes" id="UP000016481">
    <property type="component" value="Unassembled WGS sequence"/>
</dbReference>
<dbReference type="PATRIC" id="fig|1321817.3.peg.1651"/>
<evidence type="ECO:0000256" key="9">
    <source>
        <dbReference type="ARBA" id="ARBA00023118"/>
    </source>
</evidence>
<comment type="similarity">
    <text evidence="1">In the N-terminal section; belongs to the CRISPR-associated nuclease Cas3-HD family.</text>
</comment>
<evidence type="ECO:0000256" key="4">
    <source>
        <dbReference type="ARBA" id="ARBA00022723"/>
    </source>
</evidence>
<gene>
    <name evidence="12" type="ORF">HMPREF1978_01892</name>
</gene>
<dbReference type="PROSITE" id="PS51643">
    <property type="entry name" value="HD_CAS3"/>
    <property type="match status" value="1"/>
</dbReference>
<feature type="domain" description="Helicase ATP-binding" evidence="10">
    <location>
        <begin position="326"/>
        <end position="539"/>
    </location>
</feature>
<dbReference type="InterPro" id="IPR006474">
    <property type="entry name" value="Helicase_Cas3_CRISPR-ass_core"/>
</dbReference>
<reference evidence="12 13" key="1">
    <citation type="submission" date="2013-08" db="EMBL/GenBank/DDBJ databases">
        <authorList>
            <person name="Weinstock G."/>
            <person name="Sodergren E."/>
            <person name="Wylie T."/>
            <person name="Fulton L."/>
            <person name="Fulton R."/>
            <person name="Fronick C."/>
            <person name="O'Laughlin M."/>
            <person name="Godfrey J."/>
            <person name="Miner T."/>
            <person name="Herter B."/>
            <person name="Appelbaum E."/>
            <person name="Cordes M."/>
            <person name="Lek S."/>
            <person name="Wollam A."/>
            <person name="Pepin K.H."/>
            <person name="Palsikar V.B."/>
            <person name="Mitreva M."/>
            <person name="Wilson R.K."/>
        </authorList>
    </citation>
    <scope>NUCLEOTIDE SEQUENCE [LARGE SCALE GENOMIC DNA]</scope>
    <source>
        <strain evidence="12 13">F0530</strain>
    </source>
</reference>
<accession>U1PUJ0</accession>
<dbReference type="InterPro" id="IPR054712">
    <property type="entry name" value="Cas3-like_dom"/>
</dbReference>
<dbReference type="Pfam" id="PF18019">
    <property type="entry name" value="Cas3_HD"/>
    <property type="match status" value="1"/>
</dbReference>
<keyword evidence="9" id="KW-0051">Antiviral defense</keyword>
<evidence type="ECO:0000256" key="5">
    <source>
        <dbReference type="ARBA" id="ARBA00022741"/>
    </source>
</evidence>